<feature type="domain" description="Reverse transcriptase zinc-binding" evidence="2">
    <location>
        <begin position="1"/>
        <end position="49"/>
    </location>
</feature>
<dbReference type="InterPro" id="IPR052929">
    <property type="entry name" value="RNase_H-like_EbsB-rel"/>
</dbReference>
<dbReference type="GO" id="GO:0003676">
    <property type="term" value="F:nucleic acid binding"/>
    <property type="evidence" value="ECO:0007669"/>
    <property type="project" value="InterPro"/>
</dbReference>
<gene>
    <name evidence="3" type="ORF">ORAREDHAP_LOCUS35751</name>
</gene>
<dbReference type="InterPro" id="IPR002156">
    <property type="entry name" value="RNaseH_domain"/>
</dbReference>
<dbReference type="SUPFAM" id="SSF53098">
    <property type="entry name" value="Ribonuclease H-like"/>
    <property type="match status" value="1"/>
</dbReference>
<dbReference type="AlphaFoldDB" id="A0A6J5XPA9"/>
<dbReference type="InterPro" id="IPR044730">
    <property type="entry name" value="RNase_H-like_dom_plant"/>
</dbReference>
<dbReference type="PANTHER" id="PTHR47074">
    <property type="entry name" value="BNAC02G40300D PROTEIN"/>
    <property type="match status" value="1"/>
</dbReference>
<dbReference type="EMBL" id="CAEKKB010000006">
    <property type="protein sequence ID" value="CAB4312998.1"/>
    <property type="molecule type" value="Genomic_DNA"/>
</dbReference>
<proteinExistence type="predicted"/>
<dbReference type="InterPro" id="IPR012337">
    <property type="entry name" value="RNaseH-like_sf"/>
</dbReference>
<name>A0A6J5XPA9_PRUAR</name>
<sequence>MWRALRNCLATKANLASLHIPSSICPICEENPETIEHALLTCLWVMGVWFGSLLGFIGDRQHVTSLDCWMLSLTSLAGSSKDEVNRVVTIMSFLMWSIWKARYKAIFEQQLPNPGLVIQGAKESWTDFLNSAPTLGAVNRDVDKESEVVRSTLWQAPLTPYLKLNVDAAWFSNSGHTGIGIIIRNHHGEFKSGKVCWTTSMSVVDAEARAVIEGLSFAADQGYSHIWVESDSKPSSIAVWGKLPRGPGNSILHWDVYRS</sequence>
<protein>
    <recommendedName>
        <fullName evidence="5">RNase H type-1 domain-containing protein</fullName>
    </recommendedName>
</protein>
<evidence type="ECO:0000313" key="3">
    <source>
        <dbReference type="EMBL" id="CAB4312998.1"/>
    </source>
</evidence>
<evidence type="ECO:0000313" key="4">
    <source>
        <dbReference type="Proteomes" id="UP000507245"/>
    </source>
</evidence>
<dbReference type="PANTHER" id="PTHR47074:SF73">
    <property type="entry name" value="OS04G0448401 PROTEIN"/>
    <property type="match status" value="1"/>
</dbReference>
<dbReference type="Pfam" id="PF13456">
    <property type="entry name" value="RVT_3"/>
    <property type="match status" value="1"/>
</dbReference>
<evidence type="ECO:0000259" key="1">
    <source>
        <dbReference type="Pfam" id="PF13456"/>
    </source>
</evidence>
<dbReference type="Gene3D" id="3.30.420.10">
    <property type="entry name" value="Ribonuclease H-like superfamily/Ribonuclease H"/>
    <property type="match status" value="1"/>
</dbReference>
<dbReference type="GO" id="GO:0004523">
    <property type="term" value="F:RNA-DNA hybrid ribonuclease activity"/>
    <property type="evidence" value="ECO:0007669"/>
    <property type="project" value="InterPro"/>
</dbReference>
<dbReference type="InterPro" id="IPR036397">
    <property type="entry name" value="RNaseH_sf"/>
</dbReference>
<dbReference type="OrthoDB" id="1166575at2759"/>
<accession>A0A6J5XPA9</accession>
<reference evidence="4" key="1">
    <citation type="journal article" date="2020" name="Genome Biol.">
        <title>Gamete binning: chromosome-level and haplotype-resolved genome assembly enabled by high-throughput single-cell sequencing of gamete genomes.</title>
        <authorList>
            <person name="Campoy J.A."/>
            <person name="Sun H."/>
            <person name="Goel M."/>
            <person name="Jiao W.-B."/>
            <person name="Folz-Donahue K."/>
            <person name="Wang N."/>
            <person name="Rubio M."/>
            <person name="Liu C."/>
            <person name="Kukat C."/>
            <person name="Ruiz D."/>
            <person name="Huettel B."/>
            <person name="Schneeberger K."/>
        </authorList>
    </citation>
    <scope>NUCLEOTIDE SEQUENCE [LARGE SCALE GENOMIC DNA]</scope>
    <source>
        <strain evidence="4">cv. Rojo Pasion</strain>
    </source>
</reference>
<dbReference type="CDD" id="cd06222">
    <property type="entry name" value="RNase_H_like"/>
    <property type="match status" value="1"/>
</dbReference>
<keyword evidence="4" id="KW-1185">Reference proteome</keyword>
<feature type="domain" description="RNase H type-1" evidence="1">
    <location>
        <begin position="165"/>
        <end position="238"/>
    </location>
</feature>
<evidence type="ECO:0000259" key="2">
    <source>
        <dbReference type="Pfam" id="PF13966"/>
    </source>
</evidence>
<evidence type="ECO:0008006" key="5">
    <source>
        <dbReference type="Google" id="ProtNLM"/>
    </source>
</evidence>
<dbReference type="InterPro" id="IPR026960">
    <property type="entry name" value="RVT-Znf"/>
</dbReference>
<dbReference type="Pfam" id="PF13966">
    <property type="entry name" value="zf-RVT"/>
    <property type="match status" value="1"/>
</dbReference>
<dbReference type="Proteomes" id="UP000507245">
    <property type="component" value="Unassembled WGS sequence"/>
</dbReference>
<organism evidence="3 4">
    <name type="scientific">Prunus armeniaca</name>
    <name type="common">Apricot</name>
    <name type="synonym">Armeniaca vulgaris</name>
    <dbReference type="NCBI Taxonomy" id="36596"/>
    <lineage>
        <taxon>Eukaryota</taxon>
        <taxon>Viridiplantae</taxon>
        <taxon>Streptophyta</taxon>
        <taxon>Embryophyta</taxon>
        <taxon>Tracheophyta</taxon>
        <taxon>Spermatophyta</taxon>
        <taxon>Magnoliopsida</taxon>
        <taxon>eudicotyledons</taxon>
        <taxon>Gunneridae</taxon>
        <taxon>Pentapetalae</taxon>
        <taxon>rosids</taxon>
        <taxon>fabids</taxon>
        <taxon>Rosales</taxon>
        <taxon>Rosaceae</taxon>
        <taxon>Amygdaloideae</taxon>
        <taxon>Amygdaleae</taxon>
        <taxon>Prunus</taxon>
    </lineage>
</organism>